<reference evidence="2 3" key="1">
    <citation type="submission" date="2019-11" db="EMBL/GenBank/DDBJ databases">
        <title>Maribacter lutea sp. nov., a marine bacterium isolated from intertidal sand.</title>
        <authorList>
            <person name="Liu A."/>
        </authorList>
    </citation>
    <scope>NUCLEOTIDE SEQUENCE [LARGE SCALE GENOMIC DNA]</scope>
    <source>
        <strain evidence="2 3">RZ05</strain>
    </source>
</reference>
<gene>
    <name evidence="2" type="ORF">GJ691_04310</name>
</gene>
<dbReference type="EMBL" id="WKJH01000002">
    <property type="protein sequence ID" value="MRX63388.1"/>
    <property type="molecule type" value="Genomic_DNA"/>
</dbReference>
<keyword evidence="3" id="KW-1185">Reference proteome</keyword>
<dbReference type="InterPro" id="IPR021255">
    <property type="entry name" value="DUF2807"/>
</dbReference>
<dbReference type="AlphaFoldDB" id="A0A6I2MI61"/>
<name>A0A6I2MI61_9FLAO</name>
<dbReference type="Pfam" id="PF10988">
    <property type="entry name" value="DUF2807"/>
    <property type="match status" value="1"/>
</dbReference>
<accession>A0A6I2MI61</accession>
<dbReference type="Proteomes" id="UP000443153">
    <property type="component" value="Unassembled WGS sequence"/>
</dbReference>
<evidence type="ECO:0000313" key="3">
    <source>
        <dbReference type="Proteomes" id="UP000443153"/>
    </source>
</evidence>
<evidence type="ECO:0000313" key="2">
    <source>
        <dbReference type="EMBL" id="MRX63388.1"/>
    </source>
</evidence>
<evidence type="ECO:0000259" key="1">
    <source>
        <dbReference type="Pfam" id="PF10988"/>
    </source>
</evidence>
<dbReference type="OrthoDB" id="1419485at2"/>
<dbReference type="RefSeq" id="WP_154364126.1">
    <property type="nucleotide sequence ID" value="NZ_CANMYZ010000004.1"/>
</dbReference>
<protein>
    <submittedName>
        <fullName evidence="2">DUF2807 domain-containing protein</fullName>
    </submittedName>
</protein>
<comment type="caution">
    <text evidence="2">The sequence shown here is derived from an EMBL/GenBank/DDBJ whole genome shotgun (WGS) entry which is preliminary data.</text>
</comment>
<organism evidence="2 3">
    <name type="scientific">Maribacter luteus</name>
    <dbReference type="NCBI Taxonomy" id="2594478"/>
    <lineage>
        <taxon>Bacteria</taxon>
        <taxon>Pseudomonadati</taxon>
        <taxon>Bacteroidota</taxon>
        <taxon>Flavobacteriia</taxon>
        <taxon>Flavobacteriales</taxon>
        <taxon>Flavobacteriaceae</taxon>
        <taxon>Maribacter</taxon>
    </lineage>
</organism>
<proteinExistence type="predicted"/>
<dbReference type="Gene3D" id="2.160.20.120">
    <property type="match status" value="1"/>
</dbReference>
<sequence length="273" mass="30451">MKKIITLIVLLVCYQTFAQRKPKIKGSKNVIEVREELPYFNGVKLIDDLEIVLQRGSDNAYVINADDNLVDVLKFKVVDSTLVISAFYKITSKKKLEIVVNYTELEAITMLDGKINMKDVISSDRFVVNTYGPSRLELNATAPIMDVNMEGMSSGDFNLASDSLKISLKDRVDARIYTVGTSNTIHMYDNASAKVEGNTDMLAVELYDNSNLKAEKVEATKVVAYLEGSPNTKLKAIEEFDLSSKGSAKTQLYGNPKIVIKDFLDTSQLHKEN</sequence>
<feature type="domain" description="Putative auto-transporter adhesin head GIN" evidence="1">
    <location>
        <begin position="40"/>
        <end position="256"/>
    </location>
</feature>